<organism evidence="2 3">
    <name type="scientific">Trichoplax adhaerens</name>
    <name type="common">Trichoplax reptans</name>
    <dbReference type="NCBI Taxonomy" id="10228"/>
    <lineage>
        <taxon>Eukaryota</taxon>
        <taxon>Metazoa</taxon>
        <taxon>Placozoa</taxon>
        <taxon>Uniplacotomia</taxon>
        <taxon>Trichoplacea</taxon>
        <taxon>Trichoplacidae</taxon>
        <taxon>Trichoplax</taxon>
    </lineage>
</organism>
<accession>B3S9C5</accession>
<evidence type="ECO:0000256" key="1">
    <source>
        <dbReference type="SAM" id="MobiDB-lite"/>
    </source>
</evidence>
<dbReference type="KEGG" id="tad:TRIADDRAFT_60857"/>
<gene>
    <name evidence="2" type="ORF">TRIADDRAFT_60857</name>
</gene>
<feature type="compositionally biased region" description="Low complexity" evidence="1">
    <location>
        <begin position="48"/>
        <end position="59"/>
    </location>
</feature>
<dbReference type="PhylomeDB" id="B3S9C5"/>
<dbReference type="CTD" id="6758091"/>
<dbReference type="EMBL" id="DS985258">
    <property type="protein sequence ID" value="EDV20678.1"/>
    <property type="molecule type" value="Genomic_DNA"/>
</dbReference>
<dbReference type="RefSeq" id="XP_002116878.1">
    <property type="nucleotide sequence ID" value="XM_002116842.1"/>
</dbReference>
<dbReference type="GeneID" id="6758091"/>
<dbReference type="HOGENOM" id="CLU_636692_0_0_1"/>
<feature type="region of interest" description="Disordered" evidence="1">
    <location>
        <begin position="26"/>
        <end position="75"/>
    </location>
</feature>
<keyword evidence="3" id="KW-1185">Reference proteome</keyword>
<protein>
    <submittedName>
        <fullName evidence="2">Uncharacterized protein</fullName>
    </submittedName>
</protein>
<dbReference type="Proteomes" id="UP000009022">
    <property type="component" value="Unassembled WGS sequence"/>
</dbReference>
<name>B3S9C5_TRIAD</name>
<dbReference type="AlphaFoldDB" id="B3S9C5"/>
<reference evidence="2 3" key="1">
    <citation type="journal article" date="2008" name="Nature">
        <title>The Trichoplax genome and the nature of placozoans.</title>
        <authorList>
            <person name="Srivastava M."/>
            <person name="Begovic E."/>
            <person name="Chapman J."/>
            <person name="Putnam N.H."/>
            <person name="Hellsten U."/>
            <person name="Kawashima T."/>
            <person name="Kuo A."/>
            <person name="Mitros T."/>
            <person name="Salamov A."/>
            <person name="Carpenter M.L."/>
            <person name="Signorovitch A.Y."/>
            <person name="Moreno M.A."/>
            <person name="Kamm K."/>
            <person name="Grimwood J."/>
            <person name="Schmutz J."/>
            <person name="Shapiro H."/>
            <person name="Grigoriev I.V."/>
            <person name="Buss L.W."/>
            <person name="Schierwater B."/>
            <person name="Dellaporta S.L."/>
            <person name="Rokhsar D.S."/>
        </authorList>
    </citation>
    <scope>NUCLEOTIDE SEQUENCE [LARGE SCALE GENOMIC DNA]</scope>
    <source>
        <strain evidence="2 3">Grell-BS-1999</strain>
    </source>
</reference>
<sequence length="431" mass="50556">MASSRESDDVSFEDFLNQFLCNMKNPALRPSNNYPSSKGKHRRDRRNQQNYRNDPNQNRVYGNKTSHHRQENIESSSQEIPFLKFCLLRGSHDSNQIVEFQNHQHNSYRRDGEINNPRYVACLSESPDARNDDQDIEELAKVIQYWIDQVMVPCVDQSKFENLNATIRFGYSYITRLNPFVDQMPVTQFKDYFLSLKNPLRSRSCHVPYYLSTGFYPIFDKLCDNEDENRDDNLFILDSEDETFRVSIATAQFQDHFYVDYNRQMELVLSREEGRYCNIDIKNFPDDLDVRICLSNTITTCQNEFSSKMQQFMQGKAPVIRRNVHTGAVVVGKEYVHLVPNVRHKKSKIYKFSKNAPLLVDDFRTATVVKVVNVLEYINIDEATGEFQEIHKKNEVSITINLSQLIRETDCNLLARQLYQLGFEIIPKYFS</sequence>
<evidence type="ECO:0000313" key="2">
    <source>
        <dbReference type="EMBL" id="EDV20678.1"/>
    </source>
</evidence>
<dbReference type="InParanoid" id="B3S9C5"/>
<proteinExistence type="predicted"/>
<evidence type="ECO:0000313" key="3">
    <source>
        <dbReference type="Proteomes" id="UP000009022"/>
    </source>
</evidence>